<dbReference type="InterPro" id="IPR006533">
    <property type="entry name" value="T6SS_Vgr_RhsGE"/>
</dbReference>
<proteinExistence type="inferred from homology"/>
<comment type="similarity">
    <text evidence="1">Belongs to the VgrG protein family.</text>
</comment>
<evidence type="ECO:0000313" key="5">
    <source>
        <dbReference type="EMBL" id="QDU62786.1"/>
    </source>
</evidence>
<evidence type="ECO:0000259" key="4">
    <source>
        <dbReference type="Pfam" id="PF04717"/>
    </source>
</evidence>
<dbReference type="Proteomes" id="UP000317093">
    <property type="component" value="Chromosome"/>
</dbReference>
<dbReference type="NCBIfam" id="TIGR03361">
    <property type="entry name" value="VI_Rhs_Vgr"/>
    <property type="match status" value="1"/>
</dbReference>
<dbReference type="KEGG" id="knv:Pan216_36560"/>
<feature type="coiled-coil region" evidence="2">
    <location>
        <begin position="850"/>
        <end position="880"/>
    </location>
</feature>
<feature type="compositionally biased region" description="Low complexity" evidence="3">
    <location>
        <begin position="636"/>
        <end position="650"/>
    </location>
</feature>
<dbReference type="OrthoDB" id="9762420at2"/>
<dbReference type="Gene3D" id="3.55.50.10">
    <property type="entry name" value="Baseplate protein-like domains"/>
    <property type="match status" value="1"/>
</dbReference>
<dbReference type="RefSeq" id="WP_145259777.1">
    <property type="nucleotide sequence ID" value="NZ_CP036279.1"/>
</dbReference>
<gene>
    <name evidence="5" type="ORF">Pan216_36560</name>
</gene>
<keyword evidence="2" id="KW-0175">Coiled coil</keyword>
<dbReference type="Gene3D" id="2.30.110.50">
    <property type="match status" value="1"/>
</dbReference>
<protein>
    <submittedName>
        <fullName evidence="5">Phage-related baseplate assembly protein</fullName>
    </submittedName>
</protein>
<sequence length="1046" mass="114657">MASASDTSTSQQGQFVRLDFDHAGRGIPPLDQDVLCAVALDGDEALSELYRFDVEAVIDRGRDRDQFEYDVEDQDGQHATKRGLDFEDVIGRPLTITLKSNTPDAPRLIHGVVSEIEDVGQDERFDRFKLRVVPALWTATLNRRFMVFVDKTIKEVIEHYRKLYTDLDFDLSQLGDTYPKHALRVQFDESDCDFLRRILDEEGIYFSFRHTKGRHTIVFADDSRLAREPIDAPYALQTHGAISSWRRSRRLRPTKVRLGDHCTAHEPEQAHEATRALSFAPEDRLGIGEYREYPASIGSRVGSEALLGGNGAVASAVQIGESLSVRRLEEARRDASLASATSDLALVAAGSHVTMNGHPHADGSYFVTRVEHQVRQGEYHGISLGKGQEKTGYSNRFTCQSTEQAFRPTRRQHRRRPRGPLTATVIGTQGAEIDTNILGEVKVAFLGAEYPGDEPTSTWVPVRHEWSGHHYGLFTLPRIGQRVMVDFINGEMERPVVVGSLWDTRQEPPLDLSVPANRNKFVLKSKTVQGDEHDNFNGLLLNDDKGKESASLRAQNELFLASKNECTIAATSTVRSYAGASSVNVVGGFPMQTYTIKDNATGTETGSSSSGTNGRSDQQANGSSSAASPQSREVTRSTPSSNSSAPLSNRWGEVEMKVQDSLGLPFGSRTNMTGGFNTDSTMGWYTSANMGGHELFVIEPLYLGELLGVRSAKVLNVSRGVNPFGTSQFTMGSRSTFHFGPTDTIVRHNGSTFEYHSHRRAVPTVWSNIYAMTRSLSLLMPWIPMGYDIGVNPIADVVKYAAIPLDIVAGIFETKWAKANVALSATKRSIAIAKAYLKRAQSLAVASPWNAELQNAAKSAKEVLEQLVEDEKEMEKSTDLGSGLHKYLDGTFETAAERVVLSAHDGRNAKMGDILLHATKTAFVTAPTIVEDGNLIVNGDDKVEITTSSTGALTFGARKGLNPERPASLKIDQFRASLHHGKEVIIDTGVSSNRSTITLTGPSIKIQVGTSTISISKQNITMKAVNINLEALAAINLKSPQTNVTM</sequence>
<name>A0A518B745_9BACT</name>
<dbReference type="EMBL" id="CP036279">
    <property type="protein sequence ID" value="QDU62786.1"/>
    <property type="molecule type" value="Genomic_DNA"/>
</dbReference>
<dbReference type="InterPro" id="IPR017847">
    <property type="entry name" value="T6SS_RhsGE_Vgr_subset"/>
</dbReference>
<accession>A0A518B745</accession>
<feature type="region of interest" description="Disordered" evidence="3">
    <location>
        <begin position="598"/>
        <end position="652"/>
    </location>
</feature>
<dbReference type="AlphaFoldDB" id="A0A518B745"/>
<dbReference type="InterPro" id="IPR037026">
    <property type="entry name" value="Vgr_OB-fold_dom_sf"/>
</dbReference>
<reference evidence="5 6" key="1">
    <citation type="submission" date="2019-02" db="EMBL/GenBank/DDBJ databases">
        <title>Deep-cultivation of Planctomycetes and their phenomic and genomic characterization uncovers novel biology.</title>
        <authorList>
            <person name="Wiegand S."/>
            <person name="Jogler M."/>
            <person name="Boedeker C."/>
            <person name="Pinto D."/>
            <person name="Vollmers J."/>
            <person name="Rivas-Marin E."/>
            <person name="Kohn T."/>
            <person name="Peeters S.H."/>
            <person name="Heuer A."/>
            <person name="Rast P."/>
            <person name="Oberbeckmann S."/>
            <person name="Bunk B."/>
            <person name="Jeske O."/>
            <person name="Meyerdierks A."/>
            <person name="Storesund J.E."/>
            <person name="Kallscheuer N."/>
            <person name="Luecker S."/>
            <person name="Lage O.M."/>
            <person name="Pohl T."/>
            <person name="Merkel B.J."/>
            <person name="Hornburger P."/>
            <person name="Mueller R.-W."/>
            <person name="Bruemmer F."/>
            <person name="Labrenz M."/>
            <person name="Spormann A.M."/>
            <person name="Op den Camp H."/>
            <person name="Overmann J."/>
            <person name="Amann R."/>
            <person name="Jetten M.S.M."/>
            <person name="Mascher T."/>
            <person name="Medema M.H."/>
            <person name="Devos D.P."/>
            <person name="Kaster A.-K."/>
            <person name="Ovreas L."/>
            <person name="Rohde M."/>
            <person name="Galperin M.Y."/>
            <person name="Jogler C."/>
        </authorList>
    </citation>
    <scope>NUCLEOTIDE SEQUENCE [LARGE SCALE GENOMIC DNA]</scope>
    <source>
        <strain evidence="5 6">Pan216</strain>
    </source>
</reference>
<feature type="compositionally biased region" description="Polar residues" evidence="3">
    <location>
        <begin position="615"/>
        <end position="632"/>
    </location>
</feature>
<organism evidence="5 6">
    <name type="scientific">Kolteria novifilia</name>
    <dbReference type="NCBI Taxonomy" id="2527975"/>
    <lineage>
        <taxon>Bacteria</taxon>
        <taxon>Pseudomonadati</taxon>
        <taxon>Planctomycetota</taxon>
        <taxon>Planctomycetia</taxon>
        <taxon>Kolteriales</taxon>
        <taxon>Kolteriaceae</taxon>
        <taxon>Kolteria</taxon>
    </lineage>
</organism>
<dbReference type="SUPFAM" id="SSF69279">
    <property type="entry name" value="Phage tail proteins"/>
    <property type="match status" value="2"/>
</dbReference>
<dbReference type="InterPro" id="IPR006531">
    <property type="entry name" value="Gp5/Vgr_OB"/>
</dbReference>
<dbReference type="Gene3D" id="2.40.50.230">
    <property type="entry name" value="Gp5 N-terminal domain"/>
    <property type="match status" value="1"/>
</dbReference>
<evidence type="ECO:0000313" key="6">
    <source>
        <dbReference type="Proteomes" id="UP000317093"/>
    </source>
</evidence>
<dbReference type="Pfam" id="PF04717">
    <property type="entry name" value="Phage_base_V"/>
    <property type="match status" value="1"/>
</dbReference>
<dbReference type="Pfam" id="PF05954">
    <property type="entry name" value="Phage_GPD"/>
    <property type="match status" value="1"/>
</dbReference>
<evidence type="ECO:0000256" key="3">
    <source>
        <dbReference type="SAM" id="MobiDB-lite"/>
    </source>
</evidence>
<feature type="domain" description="Gp5/Type VI secretion system Vgr protein OB-fold" evidence="4">
    <location>
        <begin position="452"/>
        <end position="502"/>
    </location>
</feature>
<keyword evidence="6" id="KW-1185">Reference proteome</keyword>
<dbReference type="NCBIfam" id="TIGR01646">
    <property type="entry name" value="vgr_GE"/>
    <property type="match status" value="1"/>
</dbReference>
<dbReference type="SUPFAM" id="SSF69349">
    <property type="entry name" value="Phage fibre proteins"/>
    <property type="match status" value="1"/>
</dbReference>
<dbReference type="Gene3D" id="4.10.220.110">
    <property type="match status" value="1"/>
</dbReference>
<dbReference type="SUPFAM" id="SSF69255">
    <property type="entry name" value="gp5 N-terminal domain-like"/>
    <property type="match status" value="1"/>
</dbReference>
<evidence type="ECO:0000256" key="1">
    <source>
        <dbReference type="ARBA" id="ARBA00005558"/>
    </source>
</evidence>
<feature type="compositionally biased region" description="Low complexity" evidence="3">
    <location>
        <begin position="601"/>
        <end position="614"/>
    </location>
</feature>
<evidence type="ECO:0000256" key="2">
    <source>
        <dbReference type="SAM" id="Coils"/>
    </source>
</evidence>